<reference evidence="1" key="1">
    <citation type="journal article" date="2021" name="Sci. Adv.">
        <title>The American lobster genome reveals insights on longevity, neural, and immune adaptations.</title>
        <authorList>
            <person name="Polinski J.M."/>
            <person name="Zimin A.V."/>
            <person name="Clark K.F."/>
            <person name="Kohn A.B."/>
            <person name="Sadowski N."/>
            <person name="Timp W."/>
            <person name="Ptitsyn A."/>
            <person name="Khanna P."/>
            <person name="Romanova D.Y."/>
            <person name="Williams P."/>
            <person name="Greenwood S.J."/>
            <person name="Moroz L.L."/>
            <person name="Walt D.R."/>
            <person name="Bodnar A.G."/>
        </authorList>
    </citation>
    <scope>NUCLEOTIDE SEQUENCE</scope>
    <source>
        <strain evidence="1">GMGI-L3</strain>
    </source>
</reference>
<feature type="non-terminal residue" evidence="1">
    <location>
        <position position="1"/>
    </location>
</feature>
<evidence type="ECO:0000313" key="1">
    <source>
        <dbReference type="EMBL" id="KAG7171039.1"/>
    </source>
</evidence>
<accession>A0A8J5KPJ9</accession>
<name>A0A8J5KPJ9_HOMAM</name>
<comment type="caution">
    <text evidence="1">The sequence shown here is derived from an EMBL/GenBank/DDBJ whole genome shotgun (WGS) entry which is preliminary data.</text>
</comment>
<dbReference type="EMBL" id="JAHLQT010013065">
    <property type="protein sequence ID" value="KAG7171039.1"/>
    <property type="molecule type" value="Genomic_DNA"/>
</dbReference>
<organism evidence="1 2">
    <name type="scientific">Homarus americanus</name>
    <name type="common">American lobster</name>
    <dbReference type="NCBI Taxonomy" id="6706"/>
    <lineage>
        <taxon>Eukaryota</taxon>
        <taxon>Metazoa</taxon>
        <taxon>Ecdysozoa</taxon>
        <taxon>Arthropoda</taxon>
        <taxon>Crustacea</taxon>
        <taxon>Multicrustacea</taxon>
        <taxon>Malacostraca</taxon>
        <taxon>Eumalacostraca</taxon>
        <taxon>Eucarida</taxon>
        <taxon>Decapoda</taxon>
        <taxon>Pleocyemata</taxon>
        <taxon>Astacidea</taxon>
        <taxon>Nephropoidea</taxon>
        <taxon>Nephropidae</taxon>
        <taxon>Homarus</taxon>
    </lineage>
</organism>
<dbReference type="Proteomes" id="UP000747542">
    <property type="component" value="Unassembled WGS sequence"/>
</dbReference>
<dbReference type="AlphaFoldDB" id="A0A8J5KPJ9"/>
<protein>
    <submittedName>
        <fullName evidence="1">Uncharacterized protein</fullName>
    </submittedName>
</protein>
<evidence type="ECO:0000313" key="2">
    <source>
        <dbReference type="Proteomes" id="UP000747542"/>
    </source>
</evidence>
<proteinExistence type="predicted"/>
<sequence length="122" mass="13504">ETYPHSYTSQRVLPSLLHITASPSHTPKHSTASPSLSPIHHNVSFPHTTQHSETYPHSYTSQRVLPSLLHITASPSHTPKHSTASPSLSPIHHNVSFPHTTQHCMSFPHSYKALEILLSLLS</sequence>
<gene>
    <name evidence="1" type="ORF">Hamer_G030262</name>
</gene>
<feature type="non-terminal residue" evidence="1">
    <location>
        <position position="122"/>
    </location>
</feature>
<keyword evidence="2" id="KW-1185">Reference proteome</keyword>